<dbReference type="InterPro" id="IPR032678">
    <property type="entry name" value="tRNA-synt_1_cat_dom"/>
</dbReference>
<keyword evidence="2" id="KW-0547">Nucleotide-binding</keyword>
<evidence type="ECO:0000256" key="2">
    <source>
        <dbReference type="ARBA" id="ARBA00022741"/>
    </source>
</evidence>
<dbReference type="GO" id="GO:0006423">
    <property type="term" value="P:cysteinyl-tRNA aminoacylation"/>
    <property type="evidence" value="ECO:0007669"/>
    <property type="project" value="TreeGrafter"/>
</dbReference>
<dbReference type="PANTHER" id="PTHR10890">
    <property type="entry name" value="CYSTEINYL-TRNA SYNTHETASE"/>
    <property type="match status" value="1"/>
</dbReference>
<name>F2S2T2_TRIT1</name>
<reference evidence="6" key="1">
    <citation type="journal article" date="2012" name="MBio">
        <title>Comparative genome analysis of Trichophyton rubrum and related dermatophytes reveals candidate genes involved in infection.</title>
        <authorList>
            <person name="Martinez D.A."/>
            <person name="Oliver B.G."/>
            <person name="Graeser Y."/>
            <person name="Goldberg J.M."/>
            <person name="Li W."/>
            <person name="Martinez-Rossi N.M."/>
            <person name="Monod M."/>
            <person name="Shelest E."/>
            <person name="Barton R.C."/>
            <person name="Birch E."/>
            <person name="Brakhage A.A."/>
            <person name="Chen Z."/>
            <person name="Gurr S.J."/>
            <person name="Heiman D."/>
            <person name="Heitman J."/>
            <person name="Kosti I."/>
            <person name="Rossi A."/>
            <person name="Saif S."/>
            <person name="Samalova M."/>
            <person name="Saunders C.W."/>
            <person name="Shea T."/>
            <person name="Summerbell R.C."/>
            <person name="Xu J."/>
            <person name="Young S."/>
            <person name="Zeng Q."/>
            <person name="Birren B.W."/>
            <person name="Cuomo C.A."/>
            <person name="White T.C."/>
        </authorList>
    </citation>
    <scope>NUCLEOTIDE SEQUENCE [LARGE SCALE GENOMIC DNA]</scope>
    <source>
        <strain evidence="6">CBS 112818</strain>
    </source>
</reference>
<proteinExistence type="predicted"/>
<keyword evidence="6" id="KW-1185">Reference proteome</keyword>
<dbReference type="InterPro" id="IPR014729">
    <property type="entry name" value="Rossmann-like_a/b/a_fold"/>
</dbReference>
<dbReference type="GO" id="GO:0005524">
    <property type="term" value="F:ATP binding"/>
    <property type="evidence" value="ECO:0007669"/>
    <property type="project" value="UniProtKB-KW"/>
</dbReference>
<dbReference type="EMBL" id="GG698505">
    <property type="protein sequence ID" value="EGD97881.1"/>
    <property type="molecule type" value="Genomic_DNA"/>
</dbReference>
<accession>F2S2T2</accession>
<feature type="domain" description="tRNA synthetases class I catalytic" evidence="4">
    <location>
        <begin position="46"/>
        <end position="306"/>
    </location>
</feature>
<dbReference type="HOGENOM" id="CLU_909705_0_0_1"/>
<dbReference type="GO" id="GO:0004817">
    <property type="term" value="F:cysteine-tRNA ligase activity"/>
    <property type="evidence" value="ECO:0007669"/>
    <property type="project" value="TreeGrafter"/>
</dbReference>
<evidence type="ECO:0000259" key="4">
    <source>
        <dbReference type="Pfam" id="PF01406"/>
    </source>
</evidence>
<dbReference type="InterPro" id="IPR024909">
    <property type="entry name" value="Cys-tRNA/MSH_ligase"/>
</dbReference>
<dbReference type="AlphaFoldDB" id="F2S2T2"/>
<evidence type="ECO:0000256" key="3">
    <source>
        <dbReference type="ARBA" id="ARBA00022840"/>
    </source>
</evidence>
<evidence type="ECO:0000256" key="1">
    <source>
        <dbReference type="ARBA" id="ARBA00022598"/>
    </source>
</evidence>
<organism evidence="5 6">
    <name type="scientific">Trichophyton tonsurans (strain CBS 112818)</name>
    <name type="common">Scalp ringworm fungus</name>
    <dbReference type="NCBI Taxonomy" id="647933"/>
    <lineage>
        <taxon>Eukaryota</taxon>
        <taxon>Fungi</taxon>
        <taxon>Dikarya</taxon>
        <taxon>Ascomycota</taxon>
        <taxon>Pezizomycotina</taxon>
        <taxon>Eurotiomycetes</taxon>
        <taxon>Eurotiomycetidae</taxon>
        <taxon>Onygenales</taxon>
        <taxon>Arthrodermataceae</taxon>
        <taxon>Trichophyton</taxon>
    </lineage>
</organism>
<dbReference type="PANTHER" id="PTHR10890:SF3">
    <property type="entry name" value="CYSTEINE--TRNA LIGASE, CYTOPLASMIC"/>
    <property type="match status" value="1"/>
</dbReference>
<protein>
    <recommendedName>
        <fullName evidence="4">tRNA synthetases class I catalytic domain-containing protein</fullName>
    </recommendedName>
</protein>
<evidence type="ECO:0000313" key="6">
    <source>
        <dbReference type="Proteomes" id="UP000009172"/>
    </source>
</evidence>
<dbReference type="Pfam" id="PF01406">
    <property type="entry name" value="tRNA-synt_1e"/>
    <property type="match status" value="1"/>
</dbReference>
<evidence type="ECO:0000313" key="5">
    <source>
        <dbReference type="EMBL" id="EGD97881.1"/>
    </source>
</evidence>
<dbReference type="Gene3D" id="3.40.50.620">
    <property type="entry name" value="HUPs"/>
    <property type="match status" value="2"/>
</dbReference>
<keyword evidence="3" id="KW-0067">ATP-binding</keyword>
<dbReference type="GO" id="GO:0005737">
    <property type="term" value="C:cytoplasm"/>
    <property type="evidence" value="ECO:0007669"/>
    <property type="project" value="TreeGrafter"/>
</dbReference>
<gene>
    <name evidence="5" type="ORF">TESG_05385</name>
</gene>
<keyword evidence="1" id="KW-0436">Ligase</keyword>
<dbReference type="SUPFAM" id="SSF52374">
    <property type="entry name" value="Nucleotidylyl transferase"/>
    <property type="match status" value="1"/>
</dbReference>
<sequence length="306" mass="34594">MALPMADQQPRRVEPLAHPECTLPPLRIWSSLTRSETAFIPVDYVGKSVTWHTCGPTVYDNAQSGHARNYVITDIPPRIMRDYFKFNVKFIMNIADVDDKVISRVRQQHLFAEYKAKYPFIDTKVLDMAQLAFSAFLEQRLPLLCSGTLSSNFDHEAKCNYGFLLSGGILNANKKPGLDEARIKRDTKTVSIAAEAIMKALDEMSSKTSEPEVSFETMSTKSATPGERLNSSEALYEVCEIFLVYPDLVGGFSITSSGYSLFGTLTRTFETRFLDDMRRLNLLDLDELIRATSYLPEIIQFIEKII</sequence>
<dbReference type="Proteomes" id="UP000009172">
    <property type="component" value="Unassembled WGS sequence"/>
</dbReference>